<keyword evidence="1" id="KW-0813">Transport</keyword>
<gene>
    <name evidence="5" type="ORF">C7P63_03030</name>
</gene>
<protein>
    <recommendedName>
        <fullName evidence="4">ATPase AAA-type core domain-containing protein</fullName>
    </recommendedName>
</protein>
<accession>A0A3R9ZXL1</accession>
<dbReference type="AlphaFoldDB" id="A0A3R9ZXL1"/>
<proteinExistence type="predicted"/>
<evidence type="ECO:0000256" key="1">
    <source>
        <dbReference type="ARBA" id="ARBA00022448"/>
    </source>
</evidence>
<keyword evidence="6" id="KW-1185">Reference proteome</keyword>
<dbReference type="PANTHER" id="PTHR42939:SF3">
    <property type="entry name" value="ABC TRANSPORTER ATP-BINDING COMPONENT"/>
    <property type="match status" value="1"/>
</dbReference>
<dbReference type="Proteomes" id="UP000277864">
    <property type="component" value="Unassembled WGS sequence"/>
</dbReference>
<evidence type="ECO:0000256" key="2">
    <source>
        <dbReference type="ARBA" id="ARBA00022741"/>
    </source>
</evidence>
<dbReference type="Gene3D" id="3.40.50.300">
    <property type="entry name" value="P-loop containing nucleotide triphosphate hydrolases"/>
    <property type="match status" value="1"/>
</dbReference>
<dbReference type="InterPro" id="IPR027417">
    <property type="entry name" value="P-loop_NTPase"/>
</dbReference>
<evidence type="ECO:0000256" key="3">
    <source>
        <dbReference type="ARBA" id="ARBA00022840"/>
    </source>
</evidence>
<name>A0A3R9ZXL1_9ENTE</name>
<reference evidence="5 6" key="1">
    <citation type="submission" date="2018-03" db="EMBL/GenBank/DDBJ databases">
        <authorList>
            <person name="Gulvik C.A."/>
        </authorList>
    </citation>
    <scope>NUCLEOTIDE SEQUENCE [LARGE SCALE GENOMIC DNA]</scope>
    <source>
        <strain evidence="5 6">JCM 31581</strain>
    </source>
</reference>
<dbReference type="SUPFAM" id="SSF52540">
    <property type="entry name" value="P-loop containing nucleoside triphosphate hydrolases"/>
    <property type="match status" value="1"/>
</dbReference>
<evidence type="ECO:0000313" key="5">
    <source>
        <dbReference type="EMBL" id="RST90067.1"/>
    </source>
</evidence>
<dbReference type="RefSeq" id="WP_279386788.1">
    <property type="nucleotide sequence ID" value="NZ_PXZH01000001.1"/>
</dbReference>
<evidence type="ECO:0000259" key="4">
    <source>
        <dbReference type="Pfam" id="PF13304"/>
    </source>
</evidence>
<dbReference type="GO" id="GO:0005524">
    <property type="term" value="F:ATP binding"/>
    <property type="evidence" value="ECO:0007669"/>
    <property type="project" value="UniProtKB-KW"/>
</dbReference>
<evidence type="ECO:0000313" key="6">
    <source>
        <dbReference type="Proteomes" id="UP000277864"/>
    </source>
</evidence>
<dbReference type="EMBL" id="PXZH01000001">
    <property type="protein sequence ID" value="RST90067.1"/>
    <property type="molecule type" value="Genomic_DNA"/>
</dbReference>
<dbReference type="InterPro" id="IPR051782">
    <property type="entry name" value="ABC_Transporter_VariousFunc"/>
</dbReference>
<dbReference type="GO" id="GO:0016887">
    <property type="term" value="F:ATP hydrolysis activity"/>
    <property type="evidence" value="ECO:0007669"/>
    <property type="project" value="InterPro"/>
</dbReference>
<sequence>MSKTLGELSTGMKAKLKIIAALSHKPKLLILDEPTSGLDPVSRDDILDMFQNYLEEEGEGILFSSHITTDIEKIADYILFIDQGKICFELSKDELQSHYGLANLTKRQREELGEFPYLYERRRPHSYEYLIDNRQKFQQEYPELVVKLASIEDVLLMIKKGEPK</sequence>
<feature type="domain" description="ATPase AAA-type core" evidence="4">
    <location>
        <begin position="5"/>
        <end position="67"/>
    </location>
</feature>
<dbReference type="Pfam" id="PF13304">
    <property type="entry name" value="AAA_21"/>
    <property type="match status" value="1"/>
</dbReference>
<dbReference type="InterPro" id="IPR003959">
    <property type="entry name" value="ATPase_AAA_core"/>
</dbReference>
<comment type="caution">
    <text evidence="5">The sequence shown here is derived from an EMBL/GenBank/DDBJ whole genome shotgun (WGS) entry which is preliminary data.</text>
</comment>
<keyword evidence="3" id="KW-0067">ATP-binding</keyword>
<organism evidence="5 6">
    <name type="scientific">Vagococcus humatus</name>
    <dbReference type="NCBI Taxonomy" id="1889241"/>
    <lineage>
        <taxon>Bacteria</taxon>
        <taxon>Bacillati</taxon>
        <taxon>Bacillota</taxon>
        <taxon>Bacilli</taxon>
        <taxon>Lactobacillales</taxon>
        <taxon>Enterococcaceae</taxon>
        <taxon>Vagococcus</taxon>
    </lineage>
</organism>
<dbReference type="PANTHER" id="PTHR42939">
    <property type="entry name" value="ABC TRANSPORTER ATP-BINDING PROTEIN ALBC-RELATED"/>
    <property type="match status" value="1"/>
</dbReference>
<keyword evidence="2" id="KW-0547">Nucleotide-binding</keyword>